<protein>
    <submittedName>
        <fullName evidence="9">Uncharacterized protein</fullName>
    </submittedName>
</protein>
<accession>A0A8H2X413</accession>
<comment type="similarity">
    <text evidence="6">Belongs to the actin-binding proteins ADF family. Coactosin subfamily.</text>
</comment>
<dbReference type="Gene3D" id="3.40.50.360">
    <property type="match status" value="1"/>
</dbReference>
<dbReference type="InterPro" id="IPR010089">
    <property type="entry name" value="Flavoprotein_WrbA-like"/>
</dbReference>
<name>A0A8H2X413_9AGAM</name>
<dbReference type="InterPro" id="IPR029039">
    <property type="entry name" value="Flavoprotein-like_sf"/>
</dbReference>
<dbReference type="Proteomes" id="UP000663843">
    <property type="component" value="Unassembled WGS sequence"/>
</dbReference>
<dbReference type="PROSITE" id="PS51263">
    <property type="entry name" value="ADF_H"/>
    <property type="match status" value="1"/>
</dbReference>
<dbReference type="Pfam" id="PF00241">
    <property type="entry name" value="Cofilin_ADF"/>
    <property type="match status" value="1"/>
</dbReference>
<keyword evidence="5" id="KW-0206">Cytoskeleton</keyword>
<evidence type="ECO:0000259" key="8">
    <source>
        <dbReference type="PROSITE" id="PS51263"/>
    </source>
</evidence>
<dbReference type="InterPro" id="IPR005025">
    <property type="entry name" value="FMN_Rdtase-like_dom"/>
</dbReference>
<dbReference type="PANTHER" id="PTHR30546">
    <property type="entry name" value="FLAVODOXIN-RELATED PROTEIN WRBA-RELATED"/>
    <property type="match status" value="1"/>
</dbReference>
<sequence>MADVTQPEIKAAYEDVRENKSETNWLVIKYESARSDKLKLVATGTGGLEELRTSGHLGEAEAAYAFVRVSYSNDKESKREKFILVTWIGKDVGGIRKGKVSVHAADVKKVLNSYSIDVAARELDDLIEEPIVVRLRKVAIIIYSMYGHIGKLAEHVKAGVVSAGGSTDIFQIAETLPNEVLVKMHANKPDYPVFEPAKLVDYDAFLFGVPTRYGNMPAQWKSFWDQTGGLWAQQALHGKYAGVFVTTGTPGGGQEQTVANLISTLAHHGINYVPLGYHAKAFPLLTSFDKPHGGSPWGAGAFAGADGSRQPNEIETGLAEAQGASFYEKVSRVNF</sequence>
<dbReference type="PROSITE" id="PS50902">
    <property type="entry name" value="FLAVODOXIN_LIKE"/>
    <property type="match status" value="1"/>
</dbReference>
<evidence type="ECO:0000313" key="9">
    <source>
        <dbReference type="EMBL" id="CAE6416614.1"/>
    </source>
</evidence>
<gene>
    <name evidence="9" type="ORF">RDB_LOCUS49437</name>
</gene>
<dbReference type="GO" id="GO:0010181">
    <property type="term" value="F:FMN binding"/>
    <property type="evidence" value="ECO:0007669"/>
    <property type="project" value="InterPro"/>
</dbReference>
<comment type="similarity">
    <text evidence="2">Belongs to the WrbA family.</text>
</comment>
<dbReference type="EMBL" id="CAJMWT010001717">
    <property type="protein sequence ID" value="CAE6416614.1"/>
    <property type="molecule type" value="Genomic_DNA"/>
</dbReference>
<feature type="domain" description="Flavodoxin-like" evidence="7">
    <location>
        <begin position="138"/>
        <end position="326"/>
    </location>
</feature>
<dbReference type="InterPro" id="IPR029006">
    <property type="entry name" value="ADF-H/Gelsolin-like_dom_sf"/>
</dbReference>
<evidence type="ECO:0000256" key="1">
    <source>
        <dbReference type="ARBA" id="ARBA00004245"/>
    </source>
</evidence>
<organism evidence="9 10">
    <name type="scientific">Rhizoctonia solani</name>
    <dbReference type="NCBI Taxonomy" id="456999"/>
    <lineage>
        <taxon>Eukaryota</taxon>
        <taxon>Fungi</taxon>
        <taxon>Dikarya</taxon>
        <taxon>Basidiomycota</taxon>
        <taxon>Agaricomycotina</taxon>
        <taxon>Agaricomycetes</taxon>
        <taxon>Cantharellales</taxon>
        <taxon>Ceratobasidiaceae</taxon>
        <taxon>Rhizoctonia</taxon>
    </lineage>
</organism>
<evidence type="ECO:0000256" key="2">
    <source>
        <dbReference type="ARBA" id="ARBA00006961"/>
    </source>
</evidence>
<feature type="domain" description="ADF-H" evidence="8">
    <location>
        <begin position="1"/>
        <end position="136"/>
    </location>
</feature>
<proteinExistence type="inferred from homology"/>
<dbReference type="GO" id="GO:0003955">
    <property type="term" value="F:NAD(P)H dehydrogenase (quinone) activity"/>
    <property type="evidence" value="ECO:0007669"/>
    <property type="project" value="InterPro"/>
</dbReference>
<dbReference type="InterPro" id="IPR008254">
    <property type="entry name" value="Flavodoxin/NO_synth"/>
</dbReference>
<evidence type="ECO:0000313" key="10">
    <source>
        <dbReference type="Proteomes" id="UP000663843"/>
    </source>
</evidence>
<dbReference type="GO" id="GO:0003779">
    <property type="term" value="F:actin binding"/>
    <property type="evidence" value="ECO:0007669"/>
    <property type="project" value="UniProtKB-KW"/>
</dbReference>
<dbReference type="GO" id="GO:0016020">
    <property type="term" value="C:membrane"/>
    <property type="evidence" value="ECO:0007669"/>
    <property type="project" value="TreeGrafter"/>
</dbReference>
<dbReference type="CDD" id="cd11282">
    <property type="entry name" value="ADF_coactosin_like"/>
    <property type="match status" value="1"/>
</dbReference>
<dbReference type="FunFam" id="3.40.20.10:FF:000018">
    <property type="entry name" value="Coactosin-like 1"/>
    <property type="match status" value="1"/>
</dbReference>
<keyword evidence="4" id="KW-0009">Actin-binding</keyword>
<dbReference type="InterPro" id="IPR002108">
    <property type="entry name" value="ADF-H"/>
</dbReference>
<comment type="caution">
    <text evidence="9">The sequence shown here is derived from an EMBL/GenBank/DDBJ whole genome shotgun (WGS) entry which is preliminary data.</text>
</comment>
<dbReference type="GO" id="GO:0005856">
    <property type="term" value="C:cytoskeleton"/>
    <property type="evidence" value="ECO:0007669"/>
    <property type="project" value="UniProtKB-SubCell"/>
</dbReference>
<dbReference type="AlphaFoldDB" id="A0A8H2X413"/>
<evidence type="ECO:0000259" key="7">
    <source>
        <dbReference type="PROSITE" id="PS50902"/>
    </source>
</evidence>
<dbReference type="SUPFAM" id="SSF55753">
    <property type="entry name" value="Actin depolymerizing proteins"/>
    <property type="match status" value="1"/>
</dbReference>
<evidence type="ECO:0000256" key="4">
    <source>
        <dbReference type="ARBA" id="ARBA00023203"/>
    </source>
</evidence>
<dbReference type="NCBIfam" id="NF002999">
    <property type="entry name" value="PRK03767.1"/>
    <property type="match status" value="1"/>
</dbReference>
<evidence type="ECO:0000256" key="6">
    <source>
        <dbReference type="ARBA" id="ARBA00038052"/>
    </source>
</evidence>
<comment type="subcellular location">
    <subcellularLocation>
        <location evidence="1">Cytoplasm</location>
        <location evidence="1">Cytoskeleton</location>
    </subcellularLocation>
</comment>
<keyword evidence="3" id="KW-0963">Cytoplasm</keyword>
<dbReference type="SUPFAM" id="SSF52218">
    <property type="entry name" value="Flavoproteins"/>
    <property type="match status" value="1"/>
</dbReference>
<dbReference type="FunFam" id="3.40.50.360:FF:000001">
    <property type="entry name" value="NAD(P)H dehydrogenase (Quinone) FQR1-like"/>
    <property type="match status" value="1"/>
</dbReference>
<reference evidence="9" key="1">
    <citation type="submission" date="2021-01" db="EMBL/GenBank/DDBJ databases">
        <authorList>
            <person name="Kaushik A."/>
        </authorList>
    </citation>
    <scope>NUCLEOTIDE SEQUENCE</scope>
    <source>
        <strain evidence="9">AG2-2IIIB</strain>
    </source>
</reference>
<dbReference type="SMART" id="SM00102">
    <property type="entry name" value="ADF"/>
    <property type="match status" value="1"/>
</dbReference>
<evidence type="ECO:0000256" key="3">
    <source>
        <dbReference type="ARBA" id="ARBA00022490"/>
    </source>
</evidence>
<dbReference type="PANTHER" id="PTHR30546:SF23">
    <property type="entry name" value="FLAVOPROTEIN-LIKE PROTEIN YCP4-RELATED"/>
    <property type="match status" value="1"/>
</dbReference>
<dbReference type="Gene3D" id="3.40.20.10">
    <property type="entry name" value="Severin"/>
    <property type="match status" value="1"/>
</dbReference>
<dbReference type="Pfam" id="PF03358">
    <property type="entry name" value="FMN_red"/>
    <property type="match status" value="1"/>
</dbReference>
<evidence type="ECO:0000256" key="5">
    <source>
        <dbReference type="ARBA" id="ARBA00023212"/>
    </source>
</evidence>
<dbReference type="NCBIfam" id="TIGR01755">
    <property type="entry name" value="flav_wrbA"/>
    <property type="match status" value="1"/>
</dbReference>